<dbReference type="PRINTS" id="PR00394">
    <property type="entry name" value="RHSPROTEIN"/>
</dbReference>
<dbReference type="Pfam" id="PF14220">
    <property type="entry name" value="DUF4329"/>
    <property type="match status" value="1"/>
</dbReference>
<dbReference type="Pfam" id="PF03527">
    <property type="entry name" value="RHS"/>
    <property type="match status" value="1"/>
</dbReference>
<dbReference type="InterPro" id="IPR001826">
    <property type="entry name" value="RHS"/>
</dbReference>
<dbReference type="Gene3D" id="2.180.10.10">
    <property type="entry name" value="RHS repeat-associated core"/>
    <property type="match status" value="1"/>
</dbReference>
<dbReference type="NCBIfam" id="TIGR03696">
    <property type="entry name" value="Rhs_assc_core"/>
    <property type="match status" value="1"/>
</dbReference>
<dbReference type="InterPro" id="IPR025479">
    <property type="entry name" value="DUF4329"/>
</dbReference>
<proteinExistence type="inferred from homology"/>
<comment type="similarity">
    <text evidence="1">Belongs to the RHS family.</text>
</comment>
<accession>A0A5Y3MXR7</accession>
<dbReference type="PANTHER" id="PTHR32305">
    <property type="match status" value="1"/>
</dbReference>
<comment type="caution">
    <text evidence="4">The sequence shown here is derived from an EMBL/GenBank/DDBJ whole genome shotgun (WGS) entry which is preliminary data.</text>
</comment>
<evidence type="ECO:0000259" key="3">
    <source>
        <dbReference type="Pfam" id="PF14220"/>
    </source>
</evidence>
<feature type="domain" description="DUF4329" evidence="3">
    <location>
        <begin position="137"/>
        <end position="266"/>
    </location>
</feature>
<reference evidence="4" key="1">
    <citation type="submission" date="2018-06" db="EMBL/GenBank/DDBJ databases">
        <authorList>
            <person name="Ashton P.M."/>
            <person name="Dallman T."/>
            <person name="Nair S."/>
            <person name="De Pinna E."/>
            <person name="Peters T."/>
            <person name="Grant K."/>
        </authorList>
    </citation>
    <scope>NUCLEOTIDE SEQUENCE [LARGE SCALE GENOMIC DNA]</scope>
    <source>
        <strain evidence="4">275803</strain>
    </source>
</reference>
<feature type="domain" description="RHS protein conserved region" evidence="2">
    <location>
        <begin position="22"/>
        <end position="55"/>
    </location>
</feature>
<evidence type="ECO:0000259" key="2">
    <source>
        <dbReference type="Pfam" id="PF03527"/>
    </source>
</evidence>
<sequence>MRPNAGADTKPDGAGVYAAEKIHLYHYDLPLALISPDNTVAWRAEYDDWGNLLSEENPEHLEQLIRLPGQQYDEESGLHYNRHRYYNPGQGRYITQDPIGLAGGWNLYTYPLNPIVNIDPLGLTLSDIPNYKFNSQDEAALFAIKMCNSTSIAESREYGGLVCKTSNNKYIATEAKQGSLAGFSPSNSSCPFGATKVGDYHTHGFYSDLKGNPVSPQNDAYDSLHFSPQDISGITSDGIGNPDYTGYLGTPDNKYYKFTPGTGKTEEMKYVILTFIFLIPLRCMSEKLVFLDEVQTKTMNVAFSHFREHTNWGLFNTMIQDDNENIKIAFYCKSHPEETRGGGMEQIIYIISKKDFKIKKINKSYSK</sequence>
<dbReference type="InterPro" id="IPR022385">
    <property type="entry name" value="Rhs_assc_core"/>
</dbReference>
<evidence type="ECO:0000313" key="4">
    <source>
        <dbReference type="EMBL" id="ECI4012757.1"/>
    </source>
</evidence>
<protein>
    <submittedName>
        <fullName evidence="4">Uncharacterized protein</fullName>
    </submittedName>
</protein>
<organism evidence="4">
    <name type="scientific">Salmonella enterica subsp. salamae</name>
    <dbReference type="NCBI Taxonomy" id="59202"/>
    <lineage>
        <taxon>Bacteria</taxon>
        <taxon>Pseudomonadati</taxon>
        <taxon>Pseudomonadota</taxon>
        <taxon>Gammaproteobacteria</taxon>
        <taxon>Enterobacterales</taxon>
        <taxon>Enterobacteriaceae</taxon>
        <taxon>Salmonella</taxon>
    </lineage>
</organism>
<dbReference type="AlphaFoldDB" id="A0A5Y3MXR7"/>
<dbReference type="Proteomes" id="UP000839598">
    <property type="component" value="Unassembled WGS sequence"/>
</dbReference>
<dbReference type="InterPro" id="IPR050708">
    <property type="entry name" value="T6SS_VgrG/RHS"/>
</dbReference>
<evidence type="ECO:0000256" key="1">
    <source>
        <dbReference type="ARBA" id="ARBA00009455"/>
    </source>
</evidence>
<dbReference type="PANTHER" id="PTHR32305:SF15">
    <property type="entry name" value="PROTEIN RHSA-RELATED"/>
    <property type="match status" value="1"/>
</dbReference>
<name>A0A5Y3MXR7_SALER</name>
<gene>
    <name evidence="4" type="ORF">DN310_26620</name>
</gene>
<dbReference type="EMBL" id="AAIVAV010000069">
    <property type="protein sequence ID" value="ECI4012757.1"/>
    <property type="molecule type" value="Genomic_DNA"/>
</dbReference>